<dbReference type="RefSeq" id="WP_282332310.1">
    <property type="nucleotide sequence ID" value="NZ_JASBRG010000001.1"/>
</dbReference>
<feature type="transmembrane region" description="Helical" evidence="1">
    <location>
        <begin position="274"/>
        <end position="295"/>
    </location>
</feature>
<evidence type="ECO:0000313" key="2">
    <source>
        <dbReference type="EMBL" id="MDI3318196.1"/>
    </source>
</evidence>
<comment type="caution">
    <text evidence="2">The sequence shown here is derived from an EMBL/GenBank/DDBJ whole genome shotgun (WGS) entry which is preliminary data.</text>
</comment>
<evidence type="ECO:0000256" key="1">
    <source>
        <dbReference type="SAM" id="Phobius"/>
    </source>
</evidence>
<feature type="transmembrane region" description="Helical" evidence="1">
    <location>
        <begin position="142"/>
        <end position="159"/>
    </location>
</feature>
<dbReference type="EMBL" id="JASBRG010000001">
    <property type="protein sequence ID" value="MDI3318196.1"/>
    <property type="molecule type" value="Genomic_DNA"/>
</dbReference>
<keyword evidence="1" id="KW-0812">Transmembrane</keyword>
<evidence type="ECO:0008006" key="4">
    <source>
        <dbReference type="Google" id="ProtNLM"/>
    </source>
</evidence>
<feature type="transmembrane region" description="Helical" evidence="1">
    <location>
        <begin position="307"/>
        <end position="326"/>
    </location>
</feature>
<feature type="transmembrane region" description="Helical" evidence="1">
    <location>
        <begin position="361"/>
        <end position="378"/>
    </location>
</feature>
<name>A0ABT6R6U9_9BACT</name>
<accession>A0ABT6R6U9</accession>
<feature type="transmembrane region" description="Helical" evidence="1">
    <location>
        <begin position="20"/>
        <end position="42"/>
    </location>
</feature>
<keyword evidence="1" id="KW-1133">Transmembrane helix</keyword>
<feature type="transmembrane region" description="Helical" evidence="1">
    <location>
        <begin position="92"/>
        <end position="122"/>
    </location>
</feature>
<keyword evidence="3" id="KW-1185">Reference proteome</keyword>
<feature type="transmembrane region" description="Helical" evidence="1">
    <location>
        <begin position="166"/>
        <end position="184"/>
    </location>
</feature>
<reference evidence="2 3" key="1">
    <citation type="submission" date="2023-05" db="EMBL/GenBank/DDBJ databases">
        <title>Genome sequence of Pinibacter sp. MAH-24.</title>
        <authorList>
            <person name="Huq M.A."/>
        </authorList>
    </citation>
    <scope>NUCLEOTIDE SEQUENCE [LARGE SCALE GENOMIC DNA]</scope>
    <source>
        <strain evidence="2 3">MAH-24</strain>
    </source>
</reference>
<sequence>MLNLLNTPRTSDGQVPLIRRGVGVSLPFFTCTALLLVCVALLEMQALHRTGGHFCYPLDDSFIHMSVAKNLAVNHVWGVSKNEWVSTSSSPFYTLVLTLSYIIAGVNLYSPFIISLLGGIMVMYALSRELNSNSTLTNQQKILVMIVTMILAVIPSLSLAGMEHTLQISFTLFFVHAAATYIVSEDKKKSFWPVALLAALMVFTRYENVFLVGAVCGILLLRKKIAPAFLIGAVSIVPVVLFGIFFYSKGGFPIPNSVLIKGNTNFKSIAGGQLSLPALSMSLGGILIVACLVAYDRIRRGLYDRDFYLVAIFIITTFFHSVFAQFGWFFRYEAYLIVLAVLQLSKMFLQEFNWKEWRKPANLIFGAFSIVMCSNLVLRVANAQRKTAGAIHNIYDQQYQMGKFVEEYYNGQAIAANDIGAISYFGDIKTLDLWGLANNEVTKARKDNYYNTAFLRELVKKNDAKLIMIYDSWFKPDISEDWVKVARWYLPYNVICGDDMVTFYAPNPAAAAMLKQNLLQYAETHLPNENRVEYYR</sequence>
<protein>
    <recommendedName>
        <fullName evidence="4">Glycosyltransferase RgtA/B/C/D-like domain-containing protein</fullName>
    </recommendedName>
</protein>
<evidence type="ECO:0000313" key="3">
    <source>
        <dbReference type="Proteomes" id="UP001226434"/>
    </source>
</evidence>
<proteinExistence type="predicted"/>
<organism evidence="2 3">
    <name type="scientific">Pinibacter soli</name>
    <dbReference type="NCBI Taxonomy" id="3044211"/>
    <lineage>
        <taxon>Bacteria</taxon>
        <taxon>Pseudomonadati</taxon>
        <taxon>Bacteroidota</taxon>
        <taxon>Chitinophagia</taxon>
        <taxon>Chitinophagales</taxon>
        <taxon>Chitinophagaceae</taxon>
        <taxon>Pinibacter</taxon>
    </lineage>
</organism>
<feature type="transmembrane region" description="Helical" evidence="1">
    <location>
        <begin position="228"/>
        <end position="247"/>
    </location>
</feature>
<feature type="transmembrane region" description="Helical" evidence="1">
    <location>
        <begin position="190"/>
        <end position="221"/>
    </location>
</feature>
<dbReference type="Proteomes" id="UP001226434">
    <property type="component" value="Unassembled WGS sequence"/>
</dbReference>
<keyword evidence="1" id="KW-0472">Membrane</keyword>
<gene>
    <name evidence="2" type="ORF">QJ048_00330</name>
</gene>